<protein>
    <submittedName>
        <fullName evidence="1">Uncharacterized protein</fullName>
    </submittedName>
</protein>
<sequence length="15" mass="1822">MFDEGDEMYRIVCLT</sequence>
<gene>
    <name evidence="1" type="ORF">SIRAN858</name>
</gene>
<name>A0A060ZDI3_9ACTN</name>
<dbReference type="HOGENOM" id="CLU_3434083_0_0_11"/>
<reference evidence="1" key="1">
    <citation type="submission" date="2014-05" db="EMBL/GenBank/DDBJ databases">
        <authorList>
            <person name="Horn Fabian"/>
        </authorList>
    </citation>
    <scope>NUCLEOTIDE SEQUENCE</scope>
</reference>
<accession>A0A060ZDI3</accession>
<evidence type="ECO:0000313" key="1">
    <source>
        <dbReference type="EMBL" id="CDR02661.1"/>
    </source>
</evidence>
<dbReference type="EMBL" id="LK022848">
    <property type="protein sequence ID" value="CDR02661.1"/>
    <property type="molecule type" value="Genomic_DNA"/>
</dbReference>
<organism evidence="1">
    <name type="scientific">Streptomyces iranensis</name>
    <dbReference type="NCBI Taxonomy" id="576784"/>
    <lineage>
        <taxon>Bacteria</taxon>
        <taxon>Bacillati</taxon>
        <taxon>Actinomycetota</taxon>
        <taxon>Actinomycetes</taxon>
        <taxon>Kitasatosporales</taxon>
        <taxon>Streptomycetaceae</taxon>
        <taxon>Streptomyces</taxon>
        <taxon>Streptomyces violaceusniger group</taxon>
    </lineage>
</organism>
<proteinExistence type="predicted"/>